<evidence type="ECO:0000313" key="3">
    <source>
        <dbReference type="Proteomes" id="UP000192277"/>
    </source>
</evidence>
<evidence type="ECO:0000256" key="1">
    <source>
        <dbReference type="SAM" id="MobiDB-lite"/>
    </source>
</evidence>
<feature type="region of interest" description="Disordered" evidence="1">
    <location>
        <begin position="94"/>
        <end position="117"/>
    </location>
</feature>
<accession>A0ABX3NVI7</accession>
<reference evidence="2 3" key="1">
    <citation type="submission" date="2016-04" db="EMBL/GenBank/DDBJ databases">
        <authorList>
            <person name="Chen L."/>
            <person name="Zhuang W."/>
            <person name="Wang G."/>
        </authorList>
    </citation>
    <scope>NUCLEOTIDE SEQUENCE [LARGE SCALE GENOMIC DNA]</scope>
    <source>
        <strain evidence="3">GR20</strain>
    </source>
</reference>
<keyword evidence="3" id="KW-1185">Reference proteome</keyword>
<proteinExistence type="predicted"/>
<protein>
    <recommendedName>
        <fullName evidence="4">Flagellar FliJ protein</fullName>
    </recommendedName>
</protein>
<organism evidence="2 3">
    <name type="scientific">Niastella koreensis</name>
    <dbReference type="NCBI Taxonomy" id="354356"/>
    <lineage>
        <taxon>Bacteria</taxon>
        <taxon>Pseudomonadati</taxon>
        <taxon>Bacteroidota</taxon>
        <taxon>Chitinophagia</taxon>
        <taxon>Chitinophagales</taxon>
        <taxon>Chitinophagaceae</taxon>
        <taxon>Niastella</taxon>
    </lineage>
</organism>
<evidence type="ECO:0000313" key="2">
    <source>
        <dbReference type="EMBL" id="OQP46441.1"/>
    </source>
</evidence>
<dbReference type="EMBL" id="LWBO01000014">
    <property type="protein sequence ID" value="OQP46441.1"/>
    <property type="molecule type" value="Genomic_DNA"/>
</dbReference>
<sequence>MSVNNNAMHALLERQEQEQKHLAAAAQMAWEKCREVGDQLLSPYNGEYENAPKDVKKMLSQLRQNYMEEWSSIGKLTNLMKERHEREREELVRKNLILEKLRQAKENNRNKSRDRER</sequence>
<name>A0ABX3NVI7_9BACT</name>
<comment type="caution">
    <text evidence="2">The sequence shown here is derived from an EMBL/GenBank/DDBJ whole genome shotgun (WGS) entry which is preliminary data.</text>
</comment>
<gene>
    <name evidence="2" type="ORF">A4D02_30845</name>
</gene>
<dbReference type="Proteomes" id="UP000192277">
    <property type="component" value="Unassembled WGS sequence"/>
</dbReference>
<evidence type="ECO:0008006" key="4">
    <source>
        <dbReference type="Google" id="ProtNLM"/>
    </source>
</evidence>
<dbReference type="RefSeq" id="WP_014222248.1">
    <property type="nucleotide sequence ID" value="NZ_LWBO01000014.1"/>
</dbReference>